<protein>
    <submittedName>
        <fullName evidence="4">Lytic transglycosylase</fullName>
    </submittedName>
</protein>
<feature type="domain" description="Transglycosylase SLT" evidence="3">
    <location>
        <begin position="192"/>
        <end position="239"/>
    </location>
</feature>
<evidence type="ECO:0000256" key="1">
    <source>
        <dbReference type="SAM" id="MobiDB-lite"/>
    </source>
</evidence>
<dbReference type="RefSeq" id="WP_127829311.1">
    <property type="nucleotide sequence ID" value="NZ_RZYA01000008.1"/>
</dbReference>
<feature type="compositionally biased region" description="Low complexity" evidence="1">
    <location>
        <begin position="353"/>
        <end position="364"/>
    </location>
</feature>
<sequence length="374" mass="39127">MSIPLAKDNGKRRRSLLWYRILTGAIAVAATGGMATATVWQLAVMSPAAATSPSFTRSQPGGGSPPLYPDAPTVIPDTRPVPFEDAGGKGHKNSAAEPLLRSVPAVYGIPGRVLEAYRGAVRALASESPQCGIPMPLLAAIGRVESGHARGGALDARGRTRSPILGPRLDGSPGVAAIHDTDNGAWDGDRTWDRAVGPAQFIPSTWRRWGSDGNHDGVADPHQIDDAWLAAGRYLCQAGGDLTRDEGIRRAVLAYNHSDAYLELVLSWMRVYSDQAVPTTGEPAADIPSTHTPDRKEKGKESGKGSKGAKEGKGGKKPKPSTIPSPDSSPSDDKSSPKAPPPGAPTKPPNPLPTLTLHPPGFTPSAPFPSARTS</sequence>
<dbReference type="Pfam" id="PF13406">
    <property type="entry name" value="SLT_2"/>
    <property type="match status" value="1"/>
</dbReference>
<gene>
    <name evidence="4" type="ORF">EOT10_18325</name>
</gene>
<evidence type="ECO:0000313" key="5">
    <source>
        <dbReference type="Proteomes" id="UP000283128"/>
    </source>
</evidence>
<keyword evidence="2" id="KW-0812">Transmembrane</keyword>
<feature type="compositionally biased region" description="Low complexity" evidence="1">
    <location>
        <begin position="320"/>
        <end position="329"/>
    </location>
</feature>
<dbReference type="CDD" id="cd13399">
    <property type="entry name" value="Slt35-like"/>
    <property type="match status" value="1"/>
</dbReference>
<evidence type="ECO:0000256" key="2">
    <source>
        <dbReference type="SAM" id="Phobius"/>
    </source>
</evidence>
<feature type="compositionally biased region" description="Basic and acidic residues" evidence="1">
    <location>
        <begin position="292"/>
        <end position="314"/>
    </location>
</feature>
<dbReference type="Gene3D" id="1.10.530.10">
    <property type="match status" value="1"/>
</dbReference>
<evidence type="ECO:0000313" key="4">
    <source>
        <dbReference type="EMBL" id="RVU23027.1"/>
    </source>
</evidence>
<feature type="region of interest" description="Disordered" evidence="1">
    <location>
        <begin position="278"/>
        <end position="374"/>
    </location>
</feature>
<name>A0A3S2YZ79_9ACTN</name>
<reference evidence="4 5" key="1">
    <citation type="submission" date="2019-01" db="EMBL/GenBank/DDBJ databases">
        <title>Genome sequences of Streptomyces and Rhizobium isolates collected from root and soil.</title>
        <authorList>
            <person name="Chhettri S."/>
            <person name="Sevigny J.L."/>
            <person name="Sen A."/>
            <person name="Ennis N."/>
            <person name="Tisa L."/>
        </authorList>
    </citation>
    <scope>NUCLEOTIDE SEQUENCE [LARGE SCALE GENOMIC DNA]</scope>
    <source>
        <strain evidence="4 5">San01</strain>
    </source>
</reference>
<comment type="caution">
    <text evidence="4">The sequence shown here is derived from an EMBL/GenBank/DDBJ whole genome shotgun (WGS) entry which is preliminary data.</text>
</comment>
<feature type="region of interest" description="Disordered" evidence="1">
    <location>
        <begin position="150"/>
        <end position="173"/>
    </location>
</feature>
<dbReference type="GO" id="GO:0008933">
    <property type="term" value="F:peptidoglycan lytic transglycosylase activity"/>
    <property type="evidence" value="ECO:0007669"/>
    <property type="project" value="TreeGrafter"/>
</dbReference>
<dbReference type="PANTHER" id="PTHR30163:SF8">
    <property type="entry name" value="LYTIC MUREIN TRANSGLYCOSYLASE"/>
    <property type="match status" value="1"/>
</dbReference>
<dbReference type="Proteomes" id="UP000283128">
    <property type="component" value="Unassembled WGS sequence"/>
</dbReference>
<accession>A0A3S2YZ79</accession>
<keyword evidence="2" id="KW-0472">Membrane</keyword>
<dbReference type="AlphaFoldDB" id="A0A3S2YZ79"/>
<dbReference type="OrthoDB" id="9796191at2"/>
<keyword evidence="2" id="KW-1133">Transmembrane helix</keyword>
<dbReference type="InterPro" id="IPR043426">
    <property type="entry name" value="MltB-like"/>
</dbReference>
<dbReference type="InterPro" id="IPR031304">
    <property type="entry name" value="SLT_2"/>
</dbReference>
<evidence type="ECO:0000259" key="3">
    <source>
        <dbReference type="Pfam" id="PF13406"/>
    </source>
</evidence>
<dbReference type="GO" id="GO:0009253">
    <property type="term" value="P:peptidoglycan catabolic process"/>
    <property type="evidence" value="ECO:0007669"/>
    <property type="project" value="TreeGrafter"/>
</dbReference>
<dbReference type="EMBL" id="RZYA01000008">
    <property type="protein sequence ID" value="RVU23027.1"/>
    <property type="molecule type" value="Genomic_DNA"/>
</dbReference>
<dbReference type="SUPFAM" id="SSF53955">
    <property type="entry name" value="Lysozyme-like"/>
    <property type="match status" value="1"/>
</dbReference>
<dbReference type="PANTHER" id="PTHR30163">
    <property type="entry name" value="MEMBRANE-BOUND LYTIC MUREIN TRANSGLYCOSYLASE B"/>
    <property type="match status" value="1"/>
</dbReference>
<proteinExistence type="predicted"/>
<keyword evidence="5" id="KW-1185">Reference proteome</keyword>
<feature type="compositionally biased region" description="Pro residues" evidence="1">
    <location>
        <begin position="338"/>
        <end position="352"/>
    </location>
</feature>
<dbReference type="InterPro" id="IPR023346">
    <property type="entry name" value="Lysozyme-like_dom_sf"/>
</dbReference>
<organism evidence="4 5">
    <name type="scientific">Streptomyces antnestii</name>
    <dbReference type="NCBI Taxonomy" id="2494256"/>
    <lineage>
        <taxon>Bacteria</taxon>
        <taxon>Bacillati</taxon>
        <taxon>Actinomycetota</taxon>
        <taxon>Actinomycetes</taxon>
        <taxon>Kitasatosporales</taxon>
        <taxon>Streptomycetaceae</taxon>
        <taxon>Streptomyces</taxon>
    </lineage>
</organism>
<feature type="transmembrane region" description="Helical" evidence="2">
    <location>
        <begin position="21"/>
        <end position="43"/>
    </location>
</feature>